<keyword evidence="4" id="KW-1185">Reference proteome</keyword>
<reference evidence="3" key="2">
    <citation type="submission" date="2013-04" db="UniProtKB">
        <authorList>
            <consortium name="EnsemblPlants"/>
        </authorList>
    </citation>
    <scope>IDENTIFICATION</scope>
</reference>
<dbReference type="Proteomes" id="UP000006038">
    <property type="component" value="Chromosome 10"/>
</dbReference>
<dbReference type="HOGENOM" id="CLU_000837_14_4_1"/>
<sequence length="295" mass="33190">MPTEFCRLTKLQHLLGNFLRLKLPNGIGNMRNLRLLSGINISNSSASAVVELGELAGLRELQICLSDEPSECKPTEETLLASLCKLGSHKLQSLHILCGSSYEFLDRWFPLPCSLRLFRMSTSYYVQQLPKWVKPALTNIAYLDINLREIKEEDLKSLGELVALLSLHIWLMPDPKEQLTVQSMGFQCLKEFVLVCKAYLKFENGAMPKLEKLEVPFHVLMAKSNGFYFGINNLLCLKEAEVRIYGVNAEDSDTEAAIAAIRSEANANPNHPRIAITKALVKQSNNENSDYNEDT</sequence>
<protein>
    <recommendedName>
        <fullName evidence="2">Disease resistance R13L4/SHOC-2-like LRR domain-containing protein</fullName>
    </recommendedName>
</protein>
<dbReference type="eggNOG" id="KOG4658">
    <property type="taxonomic scope" value="Eukaryota"/>
</dbReference>
<keyword evidence="1" id="KW-0677">Repeat</keyword>
<evidence type="ECO:0000313" key="4">
    <source>
        <dbReference type="Proteomes" id="UP000006038"/>
    </source>
</evidence>
<dbReference type="PANTHER" id="PTHR47186:SF45">
    <property type="entry name" value="DISEASE RESISTANCE RPP13-LIKE PROTEIN 1"/>
    <property type="match status" value="1"/>
</dbReference>
<dbReference type="SUPFAM" id="SSF52047">
    <property type="entry name" value="RNI-like"/>
    <property type="match status" value="1"/>
</dbReference>
<reference evidence="3" key="1">
    <citation type="journal article" date="2013" name="Nat. Commun.">
        <title>Whole-genome sequencing of Oryza brachyantha reveals mechanisms underlying Oryza genome evolution.</title>
        <authorList>
            <person name="Chen J."/>
            <person name="Huang Q."/>
            <person name="Gao D."/>
            <person name="Wang J."/>
            <person name="Lang Y."/>
            <person name="Liu T."/>
            <person name="Li B."/>
            <person name="Bai Z."/>
            <person name="Luis Goicoechea J."/>
            <person name="Liang C."/>
            <person name="Chen C."/>
            <person name="Zhang W."/>
            <person name="Sun S."/>
            <person name="Liao Y."/>
            <person name="Zhang X."/>
            <person name="Yang L."/>
            <person name="Song C."/>
            <person name="Wang M."/>
            <person name="Shi J."/>
            <person name="Liu G."/>
            <person name="Liu J."/>
            <person name="Zhou H."/>
            <person name="Zhou W."/>
            <person name="Yu Q."/>
            <person name="An N."/>
            <person name="Chen Y."/>
            <person name="Cai Q."/>
            <person name="Wang B."/>
            <person name="Liu B."/>
            <person name="Min J."/>
            <person name="Huang Y."/>
            <person name="Wu H."/>
            <person name="Li Z."/>
            <person name="Zhang Y."/>
            <person name="Yin Y."/>
            <person name="Song W."/>
            <person name="Jiang J."/>
            <person name="Jackson S.A."/>
            <person name="Wing R.A."/>
            <person name="Wang J."/>
            <person name="Chen M."/>
        </authorList>
    </citation>
    <scope>NUCLEOTIDE SEQUENCE [LARGE SCALE GENOMIC DNA]</scope>
    <source>
        <strain evidence="3">cv. IRGC 101232</strain>
    </source>
</reference>
<evidence type="ECO:0000256" key="1">
    <source>
        <dbReference type="ARBA" id="ARBA00022737"/>
    </source>
</evidence>
<dbReference type="OMA" id="REFKLAC"/>
<evidence type="ECO:0000259" key="2">
    <source>
        <dbReference type="Pfam" id="PF23598"/>
    </source>
</evidence>
<dbReference type="PANTHER" id="PTHR47186">
    <property type="entry name" value="LEUCINE-RICH REPEAT-CONTAINING PROTEIN 57"/>
    <property type="match status" value="1"/>
</dbReference>
<organism evidence="3">
    <name type="scientific">Oryza brachyantha</name>
    <name type="common">malo sina</name>
    <dbReference type="NCBI Taxonomy" id="4533"/>
    <lineage>
        <taxon>Eukaryota</taxon>
        <taxon>Viridiplantae</taxon>
        <taxon>Streptophyta</taxon>
        <taxon>Embryophyta</taxon>
        <taxon>Tracheophyta</taxon>
        <taxon>Spermatophyta</taxon>
        <taxon>Magnoliopsida</taxon>
        <taxon>Liliopsida</taxon>
        <taxon>Poales</taxon>
        <taxon>Poaceae</taxon>
        <taxon>BOP clade</taxon>
        <taxon>Oryzoideae</taxon>
        <taxon>Oryzeae</taxon>
        <taxon>Oryzinae</taxon>
        <taxon>Oryza</taxon>
    </lineage>
</organism>
<proteinExistence type="predicted"/>
<evidence type="ECO:0000313" key="3">
    <source>
        <dbReference type="EnsemblPlants" id="OB10G11060.1"/>
    </source>
</evidence>
<dbReference type="InterPro" id="IPR055414">
    <property type="entry name" value="LRR_R13L4/SHOC2-like"/>
</dbReference>
<dbReference type="AlphaFoldDB" id="J3N0Q8"/>
<dbReference type="EnsemblPlants" id="OB10G11060.1">
    <property type="protein sequence ID" value="OB10G11060.1"/>
    <property type="gene ID" value="OB10G11060"/>
</dbReference>
<dbReference type="Gramene" id="OB10G11060.1">
    <property type="protein sequence ID" value="OB10G11060.1"/>
    <property type="gene ID" value="OB10G11060"/>
</dbReference>
<dbReference type="Gene3D" id="3.80.10.10">
    <property type="entry name" value="Ribonuclease Inhibitor"/>
    <property type="match status" value="1"/>
</dbReference>
<dbReference type="Pfam" id="PF23598">
    <property type="entry name" value="LRR_14"/>
    <property type="match status" value="1"/>
</dbReference>
<accession>J3N0Q8</accession>
<dbReference type="InterPro" id="IPR032675">
    <property type="entry name" value="LRR_dom_sf"/>
</dbReference>
<name>J3N0Q8_ORYBR</name>
<feature type="domain" description="Disease resistance R13L4/SHOC-2-like LRR" evidence="2">
    <location>
        <begin position="1"/>
        <end position="274"/>
    </location>
</feature>